<evidence type="ECO:0000313" key="3">
    <source>
        <dbReference type="Proteomes" id="UP000289738"/>
    </source>
</evidence>
<dbReference type="InterPro" id="IPR040256">
    <property type="entry name" value="At4g02000-like"/>
</dbReference>
<organism evidence="2 3">
    <name type="scientific">Arachis hypogaea</name>
    <name type="common">Peanut</name>
    <dbReference type="NCBI Taxonomy" id="3818"/>
    <lineage>
        <taxon>Eukaryota</taxon>
        <taxon>Viridiplantae</taxon>
        <taxon>Streptophyta</taxon>
        <taxon>Embryophyta</taxon>
        <taxon>Tracheophyta</taxon>
        <taxon>Spermatophyta</taxon>
        <taxon>Magnoliopsida</taxon>
        <taxon>eudicotyledons</taxon>
        <taxon>Gunneridae</taxon>
        <taxon>Pentapetalae</taxon>
        <taxon>rosids</taxon>
        <taxon>fabids</taxon>
        <taxon>Fabales</taxon>
        <taxon>Fabaceae</taxon>
        <taxon>Papilionoideae</taxon>
        <taxon>50 kb inversion clade</taxon>
        <taxon>dalbergioids sensu lato</taxon>
        <taxon>Dalbergieae</taxon>
        <taxon>Pterocarpus clade</taxon>
        <taxon>Arachis</taxon>
    </lineage>
</organism>
<evidence type="ECO:0000313" key="2">
    <source>
        <dbReference type="EMBL" id="RYR52377.1"/>
    </source>
</evidence>
<feature type="compositionally biased region" description="Polar residues" evidence="1">
    <location>
        <begin position="272"/>
        <end position="284"/>
    </location>
</feature>
<sequence length="284" mass="32397">MENLENSPRISTEEEEDLVLRSTKKIKTRGEVDLNQPSDDMEKILREKEEDYSHALMGGPWMVVGHYLIFQRCRPFFLEYEKAVRKIVAWIRIPNLPIELYNLRFLWREGAHFSIGQDTKSGSRYNVLFEEDSEDMHGLHENWGNDINDQPIVLHNGLPSKSPEARSWEKSTVEQKSLHNKAGVVRPSNIEKSPKNATKKIENKVLSSEPQSSNMQPGMFSSKYANIASMGLEMLPHTSPKGNRRGQCSGVVTTELVDGKTLEKQPDETMKVDSSQSFDSFEEA</sequence>
<dbReference type="AlphaFoldDB" id="A0A445CN75"/>
<gene>
    <name evidence="2" type="ORF">Ahy_A06g027307</name>
</gene>
<comment type="caution">
    <text evidence="2">The sequence shown here is derived from an EMBL/GenBank/DDBJ whole genome shotgun (WGS) entry which is preliminary data.</text>
</comment>
<dbReference type="EMBL" id="SDMP01000006">
    <property type="protein sequence ID" value="RYR52377.1"/>
    <property type="molecule type" value="Genomic_DNA"/>
</dbReference>
<dbReference type="PANTHER" id="PTHR31286">
    <property type="entry name" value="GLYCINE-RICH CELL WALL STRUCTURAL PROTEIN 1.8-LIKE"/>
    <property type="match status" value="1"/>
</dbReference>
<feature type="compositionally biased region" description="Polar residues" evidence="1">
    <location>
        <begin position="205"/>
        <end position="216"/>
    </location>
</feature>
<feature type="compositionally biased region" description="Basic and acidic residues" evidence="1">
    <location>
        <begin position="163"/>
        <end position="177"/>
    </location>
</feature>
<feature type="region of interest" description="Disordered" evidence="1">
    <location>
        <begin position="154"/>
        <end position="218"/>
    </location>
</feature>
<evidence type="ECO:0000256" key="1">
    <source>
        <dbReference type="SAM" id="MobiDB-lite"/>
    </source>
</evidence>
<protein>
    <submittedName>
        <fullName evidence="2">Uncharacterized protein</fullName>
    </submittedName>
</protein>
<keyword evidence="3" id="KW-1185">Reference proteome</keyword>
<feature type="region of interest" description="Disordered" evidence="1">
    <location>
        <begin position="257"/>
        <end position="284"/>
    </location>
</feature>
<proteinExistence type="predicted"/>
<dbReference type="Proteomes" id="UP000289738">
    <property type="component" value="Chromosome A06"/>
</dbReference>
<name>A0A445CN75_ARAHY</name>
<accession>A0A445CN75</accession>
<reference evidence="2 3" key="1">
    <citation type="submission" date="2019-01" db="EMBL/GenBank/DDBJ databases">
        <title>Sequencing of cultivated peanut Arachis hypogaea provides insights into genome evolution and oil improvement.</title>
        <authorList>
            <person name="Chen X."/>
        </authorList>
    </citation>
    <scope>NUCLEOTIDE SEQUENCE [LARGE SCALE GENOMIC DNA]</scope>
    <source>
        <strain evidence="3">cv. Fuhuasheng</strain>
        <tissue evidence="2">Leaves</tissue>
    </source>
</reference>
<dbReference type="PANTHER" id="PTHR31286:SF99">
    <property type="entry name" value="DUF4283 DOMAIN-CONTAINING PROTEIN"/>
    <property type="match status" value="1"/>
</dbReference>
<feature type="compositionally biased region" description="Basic and acidic residues" evidence="1">
    <location>
        <begin position="257"/>
        <end position="271"/>
    </location>
</feature>